<reference evidence="2" key="1">
    <citation type="submission" date="2019-12" db="EMBL/GenBank/DDBJ databases">
        <title>An insight into the sialome of adult female Ixodes ricinus ticks feeding for 6 days.</title>
        <authorList>
            <person name="Perner J."/>
            <person name="Ribeiro J.M.C."/>
        </authorList>
    </citation>
    <scope>NUCLEOTIDE SEQUENCE</scope>
    <source>
        <strain evidence="2">Semi-engorged</strain>
        <tissue evidence="2">Salivary glands</tissue>
    </source>
</reference>
<accession>A0A6B0UC91</accession>
<evidence type="ECO:0000256" key="1">
    <source>
        <dbReference type="SAM" id="Phobius"/>
    </source>
</evidence>
<feature type="transmembrane region" description="Helical" evidence="1">
    <location>
        <begin position="6"/>
        <end position="31"/>
    </location>
</feature>
<name>A0A6B0UC91_IXORI</name>
<dbReference type="AlphaFoldDB" id="A0A6B0UC91"/>
<organism evidence="2">
    <name type="scientific">Ixodes ricinus</name>
    <name type="common">Common tick</name>
    <name type="synonym">Acarus ricinus</name>
    <dbReference type="NCBI Taxonomy" id="34613"/>
    <lineage>
        <taxon>Eukaryota</taxon>
        <taxon>Metazoa</taxon>
        <taxon>Ecdysozoa</taxon>
        <taxon>Arthropoda</taxon>
        <taxon>Chelicerata</taxon>
        <taxon>Arachnida</taxon>
        <taxon>Acari</taxon>
        <taxon>Parasitiformes</taxon>
        <taxon>Ixodida</taxon>
        <taxon>Ixodoidea</taxon>
        <taxon>Ixodidae</taxon>
        <taxon>Ixodinae</taxon>
        <taxon>Ixodes</taxon>
    </lineage>
</organism>
<dbReference type="EMBL" id="GIFC01004182">
    <property type="protein sequence ID" value="MXU86265.1"/>
    <property type="molecule type" value="Transcribed_RNA"/>
</dbReference>
<protein>
    <submittedName>
        <fullName evidence="2">Uncharacterized protein</fullName>
    </submittedName>
</protein>
<keyword evidence="1" id="KW-1133">Transmembrane helix</keyword>
<evidence type="ECO:0000313" key="2">
    <source>
        <dbReference type="EMBL" id="MXU86265.1"/>
    </source>
</evidence>
<keyword evidence="1" id="KW-0812">Transmembrane</keyword>
<proteinExistence type="predicted"/>
<sequence length="90" mass="10318">MICCELWWYSAESCPVLLNRIIFLIIFIIFIPNHMTSASDVVGCILVLQHLVFGRKENRVFLSTGINYALRNAQSLSKCNASSWEHIPNF</sequence>
<keyword evidence="1" id="KW-0472">Membrane</keyword>